<gene>
    <name evidence="2" type="ORF">C7999DRAFT_35188</name>
</gene>
<feature type="compositionally biased region" description="Polar residues" evidence="1">
    <location>
        <begin position="257"/>
        <end position="267"/>
    </location>
</feature>
<keyword evidence="3" id="KW-1185">Reference proteome</keyword>
<name>A0AAN7HLN1_9PEZI</name>
<dbReference type="CDD" id="cd14686">
    <property type="entry name" value="bZIP"/>
    <property type="match status" value="1"/>
</dbReference>
<dbReference type="Proteomes" id="UP001303647">
    <property type="component" value="Unassembled WGS sequence"/>
</dbReference>
<protein>
    <recommendedName>
        <fullName evidence="4">BZIP domain-containing protein</fullName>
    </recommendedName>
</protein>
<dbReference type="AlphaFoldDB" id="A0AAN7HLN1"/>
<feature type="compositionally biased region" description="Basic residues" evidence="1">
    <location>
        <begin position="210"/>
        <end position="224"/>
    </location>
</feature>
<reference evidence="2" key="1">
    <citation type="journal article" date="2023" name="Mol. Phylogenet. Evol.">
        <title>Genome-scale phylogeny and comparative genomics of the fungal order Sordariales.</title>
        <authorList>
            <person name="Hensen N."/>
            <person name="Bonometti L."/>
            <person name="Westerberg I."/>
            <person name="Brannstrom I.O."/>
            <person name="Guillou S."/>
            <person name="Cros-Aarteil S."/>
            <person name="Calhoun S."/>
            <person name="Haridas S."/>
            <person name="Kuo A."/>
            <person name="Mondo S."/>
            <person name="Pangilinan J."/>
            <person name="Riley R."/>
            <person name="LaButti K."/>
            <person name="Andreopoulos B."/>
            <person name="Lipzen A."/>
            <person name="Chen C."/>
            <person name="Yan M."/>
            <person name="Daum C."/>
            <person name="Ng V."/>
            <person name="Clum A."/>
            <person name="Steindorff A."/>
            <person name="Ohm R.A."/>
            <person name="Martin F."/>
            <person name="Silar P."/>
            <person name="Natvig D.O."/>
            <person name="Lalanne C."/>
            <person name="Gautier V."/>
            <person name="Ament-Velasquez S.L."/>
            <person name="Kruys A."/>
            <person name="Hutchinson M.I."/>
            <person name="Powell A.J."/>
            <person name="Barry K."/>
            <person name="Miller A.N."/>
            <person name="Grigoriev I.V."/>
            <person name="Debuchy R."/>
            <person name="Gladieux P."/>
            <person name="Hiltunen Thoren M."/>
            <person name="Johannesson H."/>
        </authorList>
    </citation>
    <scope>NUCLEOTIDE SEQUENCE</scope>
    <source>
        <strain evidence="2">CBS 359.72</strain>
    </source>
</reference>
<proteinExistence type="predicted"/>
<dbReference type="Gene3D" id="1.20.5.170">
    <property type="match status" value="1"/>
</dbReference>
<evidence type="ECO:0000313" key="2">
    <source>
        <dbReference type="EMBL" id="KAK4244444.1"/>
    </source>
</evidence>
<evidence type="ECO:0008006" key="4">
    <source>
        <dbReference type="Google" id="ProtNLM"/>
    </source>
</evidence>
<reference evidence="2" key="2">
    <citation type="submission" date="2023-05" db="EMBL/GenBank/DDBJ databases">
        <authorList>
            <consortium name="Lawrence Berkeley National Laboratory"/>
            <person name="Steindorff A."/>
            <person name="Hensen N."/>
            <person name="Bonometti L."/>
            <person name="Westerberg I."/>
            <person name="Brannstrom I.O."/>
            <person name="Guillou S."/>
            <person name="Cros-Aarteil S."/>
            <person name="Calhoun S."/>
            <person name="Haridas S."/>
            <person name="Kuo A."/>
            <person name="Mondo S."/>
            <person name="Pangilinan J."/>
            <person name="Riley R."/>
            <person name="Labutti K."/>
            <person name="Andreopoulos B."/>
            <person name="Lipzen A."/>
            <person name="Chen C."/>
            <person name="Yanf M."/>
            <person name="Daum C."/>
            <person name="Ng V."/>
            <person name="Clum A."/>
            <person name="Ohm R."/>
            <person name="Martin F."/>
            <person name="Silar P."/>
            <person name="Natvig D."/>
            <person name="Lalanne C."/>
            <person name="Gautier V."/>
            <person name="Ament-Velasquez S.L."/>
            <person name="Kruys A."/>
            <person name="Hutchinson M.I."/>
            <person name="Powell A.J."/>
            <person name="Barry K."/>
            <person name="Miller A.N."/>
            <person name="Grigoriev I.V."/>
            <person name="Debuchy R."/>
            <person name="Gladieux P."/>
            <person name="Thoren M.H."/>
            <person name="Johannesson H."/>
        </authorList>
    </citation>
    <scope>NUCLEOTIDE SEQUENCE</scope>
    <source>
        <strain evidence="2">CBS 359.72</strain>
    </source>
</reference>
<feature type="region of interest" description="Disordered" evidence="1">
    <location>
        <begin position="352"/>
        <end position="374"/>
    </location>
</feature>
<feature type="compositionally biased region" description="Low complexity" evidence="1">
    <location>
        <begin position="178"/>
        <end position="190"/>
    </location>
</feature>
<accession>A0AAN7HLN1</accession>
<feature type="region of interest" description="Disordered" evidence="1">
    <location>
        <begin position="170"/>
        <end position="278"/>
    </location>
</feature>
<comment type="caution">
    <text evidence="2">The sequence shown here is derived from an EMBL/GenBank/DDBJ whole genome shotgun (WGS) entry which is preliminary data.</text>
</comment>
<dbReference type="EMBL" id="MU857738">
    <property type="protein sequence ID" value="KAK4244444.1"/>
    <property type="molecule type" value="Genomic_DNA"/>
</dbReference>
<evidence type="ECO:0000313" key="3">
    <source>
        <dbReference type="Proteomes" id="UP001303647"/>
    </source>
</evidence>
<sequence length="374" mass="40820">MNPYNATPFAALQGADEQVSACYDPLHDEGVDGFAASSHRPRPGCQPKALNWSPDHPVGSIYTPDAGDALSFETDALLATPFPTATAEYSNFPPSAAKYLASLTAFFSNEAAFEPANSASNLHPTVYPSPTNHGWPVGDEDQLQTWPSFFVMGYLLPVSIRKLLTTGENAGSAERKPIPTISTPSPVTPILKHDRAKNTPQEAIPDTRRASSRIKRGAITHKSIKPLSVLPKEGEDSAYNNAASSRRDGGAAGPQTGPASPTRGDSNQQRRQKREAAARYRKKAQDLLDKLEAEEKRVRSEHRFLSVCADRLREELFNLKNEVLRHSDCDCPWIQGYLSYAVHKTRISLAGSETQTHGTETPHFDLSETPTDGS</sequence>
<organism evidence="2 3">
    <name type="scientific">Corynascus novoguineensis</name>
    <dbReference type="NCBI Taxonomy" id="1126955"/>
    <lineage>
        <taxon>Eukaryota</taxon>
        <taxon>Fungi</taxon>
        <taxon>Dikarya</taxon>
        <taxon>Ascomycota</taxon>
        <taxon>Pezizomycotina</taxon>
        <taxon>Sordariomycetes</taxon>
        <taxon>Sordariomycetidae</taxon>
        <taxon>Sordariales</taxon>
        <taxon>Chaetomiaceae</taxon>
        <taxon>Corynascus</taxon>
    </lineage>
</organism>
<evidence type="ECO:0000256" key="1">
    <source>
        <dbReference type="SAM" id="MobiDB-lite"/>
    </source>
</evidence>